<evidence type="ECO:0000256" key="1">
    <source>
        <dbReference type="ARBA" id="ARBA00022679"/>
    </source>
</evidence>
<keyword evidence="1" id="KW-0808">Transferase</keyword>
<gene>
    <name evidence="2" type="ORF">ACFO6W_20285</name>
</gene>
<organism evidence="2 3">
    <name type="scientific">Dysgonomonas termitidis</name>
    <dbReference type="NCBI Taxonomy" id="1516126"/>
    <lineage>
        <taxon>Bacteria</taxon>
        <taxon>Pseudomonadati</taxon>
        <taxon>Bacteroidota</taxon>
        <taxon>Bacteroidia</taxon>
        <taxon>Bacteroidales</taxon>
        <taxon>Dysgonomonadaceae</taxon>
        <taxon>Dysgonomonas</taxon>
    </lineage>
</organism>
<keyword evidence="3" id="KW-1185">Reference proteome</keyword>
<evidence type="ECO:0000313" key="2">
    <source>
        <dbReference type="EMBL" id="MFC4676028.1"/>
    </source>
</evidence>
<dbReference type="PANTHER" id="PTHR46401">
    <property type="entry name" value="GLYCOSYLTRANSFERASE WBBK-RELATED"/>
    <property type="match status" value="1"/>
</dbReference>
<dbReference type="Proteomes" id="UP001596023">
    <property type="component" value="Unassembled WGS sequence"/>
</dbReference>
<proteinExistence type="predicted"/>
<evidence type="ECO:0000313" key="3">
    <source>
        <dbReference type="Proteomes" id="UP001596023"/>
    </source>
</evidence>
<sequence>MMKLLMTMPAIPYPINSGGNNVFFQMIDRIRSYAEISLIVPVTEKDAESMAVLMSRWNNVRFYFYHSDKEYDNENGGAFSVRLLSKLKASVTRKLDRRLNKYKSSELLRRYTILNNKSKLNEGFINFVYNVVHSDKFDLIQIDFFELIDLVNILPENLKKVFIHHELRFVRALQELNLMETRIPKDYFLYNTIKKFEIANLNAYDAVVTLTNEDKEKLKTELRKDILIESSPVIVDIEKTEMPESYCFKNKLVFLGGSDHYPNFDAVYWFLNNCWENIRKARPDMEFHIIGKWNSKLKKEYSAKYENLMFDGFVENLSLAFEGAVMVVPLRIGSGIRIKIMDAVNKGTPFISTAIGVEGIGLEDGKDCLIADESESFVDAVLRLSGSNTLCNELRRNAKRKLDVRPDAAQLARVRLDIYKKILSLPSE</sequence>
<dbReference type="Gene3D" id="3.40.50.2000">
    <property type="entry name" value="Glycogen Phosphorylase B"/>
    <property type="match status" value="1"/>
</dbReference>
<dbReference type="Pfam" id="PF13692">
    <property type="entry name" value="Glyco_trans_1_4"/>
    <property type="match status" value="1"/>
</dbReference>
<dbReference type="RefSeq" id="WP_379999832.1">
    <property type="nucleotide sequence ID" value="NZ_JBHSGN010000121.1"/>
</dbReference>
<dbReference type="SUPFAM" id="SSF53756">
    <property type="entry name" value="UDP-Glycosyltransferase/glycogen phosphorylase"/>
    <property type="match status" value="1"/>
</dbReference>
<dbReference type="PANTHER" id="PTHR46401:SF2">
    <property type="entry name" value="GLYCOSYLTRANSFERASE WBBK-RELATED"/>
    <property type="match status" value="1"/>
</dbReference>
<dbReference type="EMBL" id="JBHSGN010000121">
    <property type="protein sequence ID" value="MFC4676028.1"/>
    <property type="molecule type" value="Genomic_DNA"/>
</dbReference>
<name>A0ABV9L2P6_9BACT</name>
<accession>A0ABV9L2P6</accession>
<protein>
    <submittedName>
        <fullName evidence="2">Glycosyltransferase</fullName>
    </submittedName>
</protein>
<comment type="caution">
    <text evidence="2">The sequence shown here is derived from an EMBL/GenBank/DDBJ whole genome shotgun (WGS) entry which is preliminary data.</text>
</comment>
<reference evidence="3" key="1">
    <citation type="journal article" date="2019" name="Int. J. Syst. Evol. Microbiol.">
        <title>The Global Catalogue of Microorganisms (GCM) 10K type strain sequencing project: providing services to taxonomists for standard genome sequencing and annotation.</title>
        <authorList>
            <consortium name="The Broad Institute Genomics Platform"/>
            <consortium name="The Broad Institute Genome Sequencing Center for Infectious Disease"/>
            <person name="Wu L."/>
            <person name="Ma J."/>
        </authorList>
    </citation>
    <scope>NUCLEOTIDE SEQUENCE [LARGE SCALE GENOMIC DNA]</scope>
    <source>
        <strain evidence="3">CCUG 66188</strain>
    </source>
</reference>